<evidence type="ECO:0000313" key="2">
    <source>
        <dbReference type="EMBL" id="KAI5435836.1"/>
    </source>
</evidence>
<dbReference type="EMBL" id="JAMSHJ010000002">
    <property type="protein sequence ID" value="KAI5435836.1"/>
    <property type="molecule type" value="Genomic_DNA"/>
</dbReference>
<gene>
    <name evidence="2" type="ORF">KIW84_022315</name>
</gene>
<sequence>MCEENEENQENKDSEDEGVNLPEKRVRRKSVWMTDYESGAGLSDEENEGVEQLTQEMQQLAMFVSNDPATFEEAAKSQVDATTYKQMVGSLMYLTATRPDLMYVVSLVARFMEAPTTMHQQDVKRVLRYIRGTTELGLFYKRESEENLVAFCDSDYPGDLEDRKSTSGYVFKMSNGLVAGSSKKQSVVSLSTTEAEFISAAVCAAQSIWMMRVFERLEIKQSRVLSNGCSAGRVLSDGCSAGGLLPDGYISGRLLSDGTMGTVSSHKGKAGLILSLGAELCLSWE</sequence>
<dbReference type="PANTHER" id="PTHR11439">
    <property type="entry name" value="GAG-POL-RELATED RETROTRANSPOSON"/>
    <property type="match status" value="1"/>
</dbReference>
<accession>A0A9D4YA42</accession>
<feature type="region of interest" description="Disordered" evidence="1">
    <location>
        <begin position="1"/>
        <end position="24"/>
    </location>
</feature>
<dbReference type="PANTHER" id="PTHR11439:SF517">
    <property type="entry name" value="CYSTEINE-RICH RLK (RECEPTOR-LIKE PROTEIN KINASE) 8"/>
    <property type="match status" value="1"/>
</dbReference>
<dbReference type="AlphaFoldDB" id="A0A9D4YA42"/>
<dbReference type="Gramene" id="Psat02G0231500-T1">
    <property type="protein sequence ID" value="KAI5435836.1"/>
    <property type="gene ID" value="KIW84_022315"/>
</dbReference>
<dbReference type="CDD" id="cd09272">
    <property type="entry name" value="RNase_HI_RT_Ty1"/>
    <property type="match status" value="1"/>
</dbReference>
<keyword evidence="3" id="KW-1185">Reference proteome</keyword>
<comment type="caution">
    <text evidence="2">The sequence shown here is derived from an EMBL/GenBank/DDBJ whole genome shotgun (WGS) entry which is preliminary data.</text>
</comment>
<protein>
    <submittedName>
        <fullName evidence="2">Uncharacterized protein</fullName>
    </submittedName>
</protein>
<name>A0A9D4YA42_PEA</name>
<reference evidence="2 3" key="1">
    <citation type="journal article" date="2022" name="Nat. Genet.">
        <title>Improved pea reference genome and pan-genome highlight genomic features and evolutionary characteristics.</title>
        <authorList>
            <person name="Yang T."/>
            <person name="Liu R."/>
            <person name="Luo Y."/>
            <person name="Hu S."/>
            <person name="Wang D."/>
            <person name="Wang C."/>
            <person name="Pandey M.K."/>
            <person name="Ge S."/>
            <person name="Xu Q."/>
            <person name="Li N."/>
            <person name="Li G."/>
            <person name="Huang Y."/>
            <person name="Saxena R.K."/>
            <person name="Ji Y."/>
            <person name="Li M."/>
            <person name="Yan X."/>
            <person name="He Y."/>
            <person name="Liu Y."/>
            <person name="Wang X."/>
            <person name="Xiang C."/>
            <person name="Varshney R.K."/>
            <person name="Ding H."/>
            <person name="Gao S."/>
            <person name="Zong X."/>
        </authorList>
    </citation>
    <scope>NUCLEOTIDE SEQUENCE [LARGE SCALE GENOMIC DNA]</scope>
    <source>
        <strain evidence="2 3">cv. Zhongwan 6</strain>
    </source>
</reference>
<evidence type="ECO:0000313" key="3">
    <source>
        <dbReference type="Proteomes" id="UP001058974"/>
    </source>
</evidence>
<organism evidence="2 3">
    <name type="scientific">Pisum sativum</name>
    <name type="common">Garden pea</name>
    <name type="synonym">Lathyrus oleraceus</name>
    <dbReference type="NCBI Taxonomy" id="3888"/>
    <lineage>
        <taxon>Eukaryota</taxon>
        <taxon>Viridiplantae</taxon>
        <taxon>Streptophyta</taxon>
        <taxon>Embryophyta</taxon>
        <taxon>Tracheophyta</taxon>
        <taxon>Spermatophyta</taxon>
        <taxon>Magnoliopsida</taxon>
        <taxon>eudicotyledons</taxon>
        <taxon>Gunneridae</taxon>
        <taxon>Pentapetalae</taxon>
        <taxon>rosids</taxon>
        <taxon>fabids</taxon>
        <taxon>Fabales</taxon>
        <taxon>Fabaceae</taxon>
        <taxon>Papilionoideae</taxon>
        <taxon>50 kb inversion clade</taxon>
        <taxon>NPAAA clade</taxon>
        <taxon>Hologalegina</taxon>
        <taxon>IRL clade</taxon>
        <taxon>Fabeae</taxon>
        <taxon>Lathyrus</taxon>
    </lineage>
</organism>
<dbReference type="Proteomes" id="UP001058974">
    <property type="component" value="Chromosome 2"/>
</dbReference>
<feature type="compositionally biased region" description="Acidic residues" evidence="1">
    <location>
        <begin position="1"/>
        <end position="18"/>
    </location>
</feature>
<evidence type="ECO:0000256" key="1">
    <source>
        <dbReference type="SAM" id="MobiDB-lite"/>
    </source>
</evidence>
<proteinExistence type="predicted"/>